<gene>
    <name evidence="1" type="ORF">DPEC_G00292510</name>
</gene>
<dbReference type="EMBL" id="CM055754">
    <property type="protein sequence ID" value="KAJ7990982.1"/>
    <property type="molecule type" value="Genomic_DNA"/>
</dbReference>
<dbReference type="Proteomes" id="UP001157502">
    <property type="component" value="Chromosome 27"/>
</dbReference>
<organism evidence="1 2">
    <name type="scientific">Dallia pectoralis</name>
    <name type="common">Alaska blackfish</name>
    <dbReference type="NCBI Taxonomy" id="75939"/>
    <lineage>
        <taxon>Eukaryota</taxon>
        <taxon>Metazoa</taxon>
        <taxon>Chordata</taxon>
        <taxon>Craniata</taxon>
        <taxon>Vertebrata</taxon>
        <taxon>Euteleostomi</taxon>
        <taxon>Actinopterygii</taxon>
        <taxon>Neopterygii</taxon>
        <taxon>Teleostei</taxon>
        <taxon>Protacanthopterygii</taxon>
        <taxon>Esociformes</taxon>
        <taxon>Umbridae</taxon>
        <taxon>Dallia</taxon>
    </lineage>
</organism>
<accession>A0ACC2FI15</accession>
<comment type="caution">
    <text evidence="1">The sequence shown here is derived from an EMBL/GenBank/DDBJ whole genome shotgun (WGS) entry which is preliminary data.</text>
</comment>
<sequence>MKTTVCPTAGKNDKRRQKDGWRCGSNDRDSATYLWHTACAFYSFRRVHSKTMSSVLPYADAKPQRLEEPKAQFSPHSPLVSFPTAPFLSAAVAHIHLDLVSGHCFHNPPCGREDLSNPVTESRLSVRLLLPLPENEAAAGSDTYRF</sequence>
<name>A0ACC2FI15_DALPE</name>
<evidence type="ECO:0000313" key="1">
    <source>
        <dbReference type="EMBL" id="KAJ7990982.1"/>
    </source>
</evidence>
<proteinExistence type="predicted"/>
<reference evidence="1" key="1">
    <citation type="submission" date="2021-05" db="EMBL/GenBank/DDBJ databases">
        <authorList>
            <person name="Pan Q."/>
            <person name="Jouanno E."/>
            <person name="Zahm M."/>
            <person name="Klopp C."/>
            <person name="Cabau C."/>
            <person name="Louis A."/>
            <person name="Berthelot C."/>
            <person name="Parey E."/>
            <person name="Roest Crollius H."/>
            <person name="Montfort J."/>
            <person name="Robinson-Rechavi M."/>
            <person name="Bouchez O."/>
            <person name="Lampietro C."/>
            <person name="Lopez Roques C."/>
            <person name="Donnadieu C."/>
            <person name="Postlethwait J."/>
            <person name="Bobe J."/>
            <person name="Dillon D."/>
            <person name="Chandos A."/>
            <person name="von Hippel F."/>
            <person name="Guiguen Y."/>
        </authorList>
    </citation>
    <scope>NUCLEOTIDE SEQUENCE</scope>
    <source>
        <strain evidence="1">YG-Jan2019</strain>
    </source>
</reference>
<evidence type="ECO:0000313" key="2">
    <source>
        <dbReference type="Proteomes" id="UP001157502"/>
    </source>
</evidence>
<protein>
    <submittedName>
        <fullName evidence="1">Uncharacterized protein</fullName>
    </submittedName>
</protein>
<keyword evidence="2" id="KW-1185">Reference proteome</keyword>